<keyword evidence="1 8" id="KW-0808">Transferase</keyword>
<dbReference type="GO" id="GO:0005524">
    <property type="term" value="F:ATP binding"/>
    <property type="evidence" value="ECO:0007669"/>
    <property type="project" value="UniProtKB-KW"/>
</dbReference>
<dbReference type="AlphaFoldDB" id="A9GVM0"/>
<evidence type="ECO:0000256" key="1">
    <source>
        <dbReference type="ARBA" id="ARBA00022679"/>
    </source>
</evidence>
<dbReference type="EMBL" id="AM746676">
    <property type="protein sequence ID" value="CAN90776.1"/>
    <property type="molecule type" value="Genomic_DNA"/>
</dbReference>
<feature type="compositionally biased region" description="Pro residues" evidence="5">
    <location>
        <begin position="437"/>
        <end position="446"/>
    </location>
</feature>
<evidence type="ECO:0000313" key="8">
    <source>
        <dbReference type="EMBL" id="CAN90776.1"/>
    </source>
</evidence>
<evidence type="ECO:0000313" key="9">
    <source>
        <dbReference type="Proteomes" id="UP000002139"/>
    </source>
</evidence>
<organism evidence="8 9">
    <name type="scientific">Sorangium cellulosum (strain So ce56)</name>
    <name type="common">Polyangium cellulosum (strain So ce56)</name>
    <dbReference type="NCBI Taxonomy" id="448385"/>
    <lineage>
        <taxon>Bacteria</taxon>
        <taxon>Pseudomonadati</taxon>
        <taxon>Myxococcota</taxon>
        <taxon>Polyangia</taxon>
        <taxon>Polyangiales</taxon>
        <taxon>Polyangiaceae</taxon>
        <taxon>Sorangium</taxon>
    </lineage>
</organism>
<keyword evidence="6" id="KW-1133">Transmembrane helix</keyword>
<dbReference type="Pfam" id="PF00069">
    <property type="entry name" value="Pkinase"/>
    <property type="match status" value="1"/>
</dbReference>
<dbReference type="STRING" id="448385.sce0619"/>
<feature type="region of interest" description="Disordered" evidence="5">
    <location>
        <begin position="433"/>
        <end position="488"/>
    </location>
</feature>
<keyword evidence="4" id="KW-0067">ATP-binding</keyword>
<dbReference type="Proteomes" id="UP000002139">
    <property type="component" value="Chromosome"/>
</dbReference>
<dbReference type="Gene3D" id="3.30.200.20">
    <property type="entry name" value="Phosphorylase Kinase, domain 1"/>
    <property type="match status" value="1"/>
</dbReference>
<feature type="region of interest" description="Disordered" evidence="5">
    <location>
        <begin position="327"/>
        <end position="356"/>
    </location>
</feature>
<protein>
    <submittedName>
        <fullName evidence="8">Protein kinase</fullName>
        <ecNumber evidence="8">2.7.11.1</ecNumber>
    </submittedName>
</protein>
<dbReference type="EC" id="2.7.11.1" evidence="8"/>
<evidence type="ECO:0000259" key="7">
    <source>
        <dbReference type="PROSITE" id="PS50011"/>
    </source>
</evidence>
<keyword evidence="6" id="KW-0472">Membrane</keyword>
<dbReference type="RefSeq" id="WP_012233254.1">
    <property type="nucleotide sequence ID" value="NC_010162.1"/>
</dbReference>
<dbReference type="eggNOG" id="COG0515">
    <property type="taxonomic scope" value="Bacteria"/>
</dbReference>
<evidence type="ECO:0000256" key="5">
    <source>
        <dbReference type="SAM" id="MobiDB-lite"/>
    </source>
</evidence>
<keyword evidence="3 8" id="KW-0418">Kinase</keyword>
<evidence type="ECO:0000256" key="4">
    <source>
        <dbReference type="ARBA" id="ARBA00022840"/>
    </source>
</evidence>
<dbReference type="HOGENOM" id="CLU_000288_63_44_7"/>
<sequence length="488" mass="51015">MDISPGTIVGGKYLLERQLARPFVRIARDRGSVWVARELRLGVRVALKLFDPDAGATGEILWLDRWVRAAAELSSRHVVSVRDHGTEDGVVYLVMDLLSGEDLAARLVRRGRLSLDEAARVAAQAGDALQAAHAAGLLHQGLRPESLFLALEGDEEVVKVLDFGLPRAVAPRLVGEIAAEISAGALHYLSPEQIRAERTLDAQTDLWSLAAILFRAVTGHLPFPGDIASVVASKILLAPVPIATRLAPRLPAALDGFFEKAFARDRARRFRSVEEMVSSFARIAEHAPPPSSGLQRPPLSARASGVASARAPVAAFAQGSAAAPRAVVRPEAGAVRPEAGSEPPTASRTTPPDTLLGAESANVLRGLASPARLGWLLPVGLVALMGVATFVTLTRPERPRPVMAATGARAAVLTAVLAAGKARAARAAALEAIASPPARPPPPEPPQRGARAAATAPQVAASSRPTRPGTATGAATSGARARQSLLHD</sequence>
<proteinExistence type="predicted"/>
<feature type="compositionally biased region" description="Low complexity" evidence="5">
    <location>
        <begin position="447"/>
        <end position="482"/>
    </location>
</feature>
<dbReference type="OrthoDB" id="5496544at2"/>
<feature type="transmembrane region" description="Helical" evidence="6">
    <location>
        <begin position="373"/>
        <end position="393"/>
    </location>
</feature>
<evidence type="ECO:0000256" key="2">
    <source>
        <dbReference type="ARBA" id="ARBA00022741"/>
    </source>
</evidence>
<evidence type="ECO:0000256" key="3">
    <source>
        <dbReference type="ARBA" id="ARBA00022777"/>
    </source>
</evidence>
<keyword evidence="6" id="KW-0812">Transmembrane</keyword>
<dbReference type="Gene3D" id="1.10.510.10">
    <property type="entry name" value="Transferase(Phosphotransferase) domain 1"/>
    <property type="match status" value="1"/>
</dbReference>
<dbReference type="PANTHER" id="PTHR43289:SF6">
    <property type="entry name" value="SERINE_THREONINE-PROTEIN KINASE NEKL-3"/>
    <property type="match status" value="1"/>
</dbReference>
<dbReference type="GO" id="GO:0004674">
    <property type="term" value="F:protein serine/threonine kinase activity"/>
    <property type="evidence" value="ECO:0007669"/>
    <property type="project" value="UniProtKB-EC"/>
</dbReference>
<name>A9GVM0_SORC5</name>
<reference evidence="8 9" key="1">
    <citation type="journal article" date="2007" name="Nat. Biotechnol.">
        <title>Complete genome sequence of the myxobacterium Sorangium cellulosum.</title>
        <authorList>
            <person name="Schneiker S."/>
            <person name="Perlova O."/>
            <person name="Kaiser O."/>
            <person name="Gerth K."/>
            <person name="Alici A."/>
            <person name="Altmeyer M.O."/>
            <person name="Bartels D."/>
            <person name="Bekel T."/>
            <person name="Beyer S."/>
            <person name="Bode E."/>
            <person name="Bode H.B."/>
            <person name="Bolten C.J."/>
            <person name="Choudhuri J.V."/>
            <person name="Doss S."/>
            <person name="Elnakady Y.A."/>
            <person name="Frank B."/>
            <person name="Gaigalat L."/>
            <person name="Goesmann A."/>
            <person name="Groeger C."/>
            <person name="Gross F."/>
            <person name="Jelsbak L."/>
            <person name="Jelsbak L."/>
            <person name="Kalinowski J."/>
            <person name="Kegler C."/>
            <person name="Knauber T."/>
            <person name="Konietzny S."/>
            <person name="Kopp M."/>
            <person name="Krause L."/>
            <person name="Krug D."/>
            <person name="Linke B."/>
            <person name="Mahmud T."/>
            <person name="Martinez-Arias R."/>
            <person name="McHardy A.C."/>
            <person name="Merai M."/>
            <person name="Meyer F."/>
            <person name="Mormann S."/>
            <person name="Munoz-Dorado J."/>
            <person name="Perez J."/>
            <person name="Pradella S."/>
            <person name="Rachid S."/>
            <person name="Raddatz G."/>
            <person name="Rosenau F."/>
            <person name="Rueckert C."/>
            <person name="Sasse F."/>
            <person name="Scharfe M."/>
            <person name="Schuster S.C."/>
            <person name="Suen G."/>
            <person name="Treuner-Lange A."/>
            <person name="Velicer G.J."/>
            <person name="Vorholter F.-J."/>
            <person name="Weissman K.J."/>
            <person name="Welch R.D."/>
            <person name="Wenzel S.C."/>
            <person name="Whitworth D.E."/>
            <person name="Wilhelm S."/>
            <person name="Wittmann C."/>
            <person name="Bloecker H."/>
            <person name="Puehler A."/>
            <person name="Mueller R."/>
        </authorList>
    </citation>
    <scope>NUCLEOTIDE SEQUENCE [LARGE SCALE GENOMIC DNA]</scope>
    <source>
        <strain evidence="9">So ce56</strain>
    </source>
</reference>
<dbReference type="KEGG" id="scl:sce0619"/>
<keyword evidence="9" id="KW-1185">Reference proteome</keyword>
<keyword evidence="2" id="KW-0547">Nucleotide-binding</keyword>
<evidence type="ECO:0000256" key="6">
    <source>
        <dbReference type="SAM" id="Phobius"/>
    </source>
</evidence>
<dbReference type="CDD" id="cd14014">
    <property type="entry name" value="STKc_PknB_like"/>
    <property type="match status" value="1"/>
</dbReference>
<dbReference type="PROSITE" id="PS50011">
    <property type="entry name" value="PROTEIN_KINASE_DOM"/>
    <property type="match status" value="1"/>
</dbReference>
<accession>A9GVM0</accession>
<feature type="domain" description="Protein kinase" evidence="7">
    <location>
        <begin position="19"/>
        <end position="281"/>
    </location>
</feature>
<gene>
    <name evidence="8" type="ordered locus">sce0619</name>
</gene>
<dbReference type="BioCyc" id="SCEL448385:SCE_RS48030-MONOMER"/>
<dbReference type="InterPro" id="IPR000719">
    <property type="entry name" value="Prot_kinase_dom"/>
</dbReference>
<feature type="compositionally biased region" description="Low complexity" evidence="5">
    <location>
        <begin position="327"/>
        <end position="337"/>
    </location>
</feature>
<dbReference type="SUPFAM" id="SSF56112">
    <property type="entry name" value="Protein kinase-like (PK-like)"/>
    <property type="match status" value="1"/>
</dbReference>
<dbReference type="PANTHER" id="PTHR43289">
    <property type="entry name" value="MITOGEN-ACTIVATED PROTEIN KINASE KINASE KINASE 20-RELATED"/>
    <property type="match status" value="1"/>
</dbReference>
<dbReference type="InterPro" id="IPR011009">
    <property type="entry name" value="Kinase-like_dom_sf"/>
</dbReference>